<evidence type="ECO:0000256" key="2">
    <source>
        <dbReference type="ARBA" id="ARBA00007012"/>
    </source>
</evidence>
<feature type="transmembrane region" description="Helical" evidence="17">
    <location>
        <begin position="57"/>
        <end position="78"/>
    </location>
</feature>
<feature type="domain" description="NADH:quinone oxidoreductase/Mrp antiporter transmembrane" evidence="18">
    <location>
        <begin position="22"/>
        <end position="286"/>
    </location>
</feature>
<evidence type="ECO:0000313" key="19">
    <source>
        <dbReference type="EMBL" id="AGQ49788.1"/>
    </source>
</evidence>
<dbReference type="InterPro" id="IPR050175">
    <property type="entry name" value="Complex_I_Subunit_2"/>
</dbReference>
<keyword evidence="15 17" id="KW-0472">Membrane</keyword>
<comment type="subcellular location">
    <subcellularLocation>
        <location evidence="1 17">Mitochondrion inner membrane</location>
        <topology evidence="1 17">Multi-pass membrane protein</topology>
    </subcellularLocation>
</comment>
<evidence type="ECO:0000259" key="18">
    <source>
        <dbReference type="Pfam" id="PF00361"/>
    </source>
</evidence>
<evidence type="ECO:0000256" key="9">
    <source>
        <dbReference type="ARBA" id="ARBA00022967"/>
    </source>
</evidence>
<evidence type="ECO:0000256" key="6">
    <source>
        <dbReference type="ARBA" id="ARBA00022660"/>
    </source>
</evidence>
<sequence length="354" mass="40073">MLIIVICNINLVISIVIIFCSINWFIIWAFMELVTLSMVVLLSREGGPRPAESTSKYFLLQAIASVIVLSGIVLNLFLEDSLSIFGNYNVVAYNLLIIGLLLKMAIFPNPFWFVDVVSGINIMRSIYVLIVSKIIPLYFFFILSFGGLTYLVILVSLLSVVYGSILGVNQQSVRKIVALSSIAHLGWILLSFPLLPGVVCVFLFLGYVTMLFPFLWSLFMSGVNTIIKSSNGYYNDYNNKALVLSLLSLSGLPPFIGFVYKWVIFNTLLNNNFVLICLILILCSLISLFFYLQVCFSNNGSYWPEFKMIFLFNFRLSQLSLVLYLLVFFSFCVINLFVILSIVYLSPLSGWLWL</sequence>
<comment type="function">
    <text evidence="17">Core subunit of the mitochondrial membrane respiratory chain NADH dehydrogenase (Complex I) which catalyzes electron transfer from NADH through the respiratory chain, using ubiquinone as an electron acceptor. Essential for the catalytic activity and assembly of complex I.</text>
</comment>
<keyword evidence="14 17" id="KW-0496">Mitochondrion</keyword>
<dbReference type="InterPro" id="IPR001750">
    <property type="entry name" value="ND/Mrp_TM"/>
</dbReference>
<dbReference type="GeneID" id="18129229"/>
<evidence type="ECO:0000256" key="8">
    <source>
        <dbReference type="ARBA" id="ARBA00022792"/>
    </source>
</evidence>
<comment type="similarity">
    <text evidence="2 17">Belongs to the complex I subunit 2 family.</text>
</comment>
<evidence type="ECO:0000256" key="4">
    <source>
        <dbReference type="ARBA" id="ARBA00021008"/>
    </source>
</evidence>
<dbReference type="Pfam" id="PF00361">
    <property type="entry name" value="Proton_antipo_M"/>
    <property type="match status" value="1"/>
</dbReference>
<name>V9NJN7_9ECHI</name>
<evidence type="ECO:0000256" key="15">
    <source>
        <dbReference type="ARBA" id="ARBA00023136"/>
    </source>
</evidence>
<keyword evidence="5" id="KW-0813">Transport</keyword>
<dbReference type="GO" id="GO:0006120">
    <property type="term" value="P:mitochondrial electron transport, NADH to ubiquinone"/>
    <property type="evidence" value="ECO:0007669"/>
    <property type="project" value="InterPro"/>
</dbReference>
<keyword evidence="10 17" id="KW-0249">Electron transport</keyword>
<evidence type="ECO:0000256" key="13">
    <source>
        <dbReference type="ARBA" id="ARBA00023075"/>
    </source>
</evidence>
<evidence type="ECO:0000256" key="14">
    <source>
        <dbReference type="ARBA" id="ARBA00023128"/>
    </source>
</evidence>
<feature type="transmembrane region" description="Helical" evidence="17">
    <location>
        <begin position="176"/>
        <end position="195"/>
    </location>
</feature>
<dbReference type="PANTHER" id="PTHR46552">
    <property type="entry name" value="NADH-UBIQUINONE OXIDOREDUCTASE CHAIN 2"/>
    <property type="match status" value="1"/>
</dbReference>
<geneLocation type="mitochondrion" evidence="19"/>
<keyword evidence="11 17" id="KW-1133">Transmembrane helix</keyword>
<organism evidence="19">
    <name type="scientific">Ophiacantha linea</name>
    <dbReference type="NCBI Taxonomy" id="1357420"/>
    <lineage>
        <taxon>Eukaryota</taxon>
        <taxon>Metazoa</taxon>
        <taxon>Echinodermata</taxon>
        <taxon>Eleutherozoa</taxon>
        <taxon>Asterozoa</taxon>
        <taxon>Ophiuroidea</taxon>
        <taxon>Myophiuroidea</taxon>
        <taxon>Metophiurida</taxon>
        <taxon>Ophintegrida</taxon>
        <taxon>Amphilepidida</taxon>
        <taxon>Ophiurina</taxon>
        <taxon>Ophiacanthidae</taxon>
        <taxon>Ophiacantha</taxon>
    </lineage>
</organism>
<protein>
    <recommendedName>
        <fullName evidence="4 17">NADH-ubiquinone oxidoreductase chain 2</fullName>
        <ecNumber evidence="3 17">7.1.1.2</ecNumber>
    </recommendedName>
</protein>
<evidence type="ECO:0000256" key="7">
    <source>
        <dbReference type="ARBA" id="ARBA00022692"/>
    </source>
</evidence>
<feature type="transmembrane region" description="Helical" evidence="17">
    <location>
        <begin position="150"/>
        <end position="169"/>
    </location>
</feature>
<gene>
    <name evidence="19" type="primary">ND2</name>
</gene>
<evidence type="ECO:0000256" key="16">
    <source>
        <dbReference type="ARBA" id="ARBA00049551"/>
    </source>
</evidence>
<dbReference type="EMBL" id="KC990833">
    <property type="protein sequence ID" value="AGQ49788.1"/>
    <property type="molecule type" value="Genomic_DNA"/>
</dbReference>
<evidence type="ECO:0000256" key="3">
    <source>
        <dbReference type="ARBA" id="ARBA00012944"/>
    </source>
</evidence>
<reference evidence="19" key="1">
    <citation type="submission" date="2013-04" db="EMBL/GenBank/DDBJ databases">
        <title>Complete mitochondrial genome of Ophiacantha linea (Echinodermata, Ophiuroidea, Ophiacanthidae).</title>
        <authorList>
            <person name="Park H.J."/>
            <person name="Ryu S.H."/>
            <person name="Hwang U.W."/>
        </authorList>
    </citation>
    <scope>NUCLEOTIDE SEQUENCE</scope>
</reference>
<evidence type="ECO:0000256" key="11">
    <source>
        <dbReference type="ARBA" id="ARBA00022989"/>
    </source>
</evidence>
<feature type="transmembrane region" description="Helical" evidence="17">
    <location>
        <begin position="272"/>
        <end position="292"/>
    </location>
</feature>
<dbReference type="PRINTS" id="PR01436">
    <property type="entry name" value="NADHDHGNASE2"/>
</dbReference>
<evidence type="ECO:0000256" key="12">
    <source>
        <dbReference type="ARBA" id="ARBA00023027"/>
    </source>
</evidence>
<feature type="transmembrane region" description="Helical" evidence="17">
    <location>
        <begin position="12"/>
        <end position="36"/>
    </location>
</feature>
<feature type="transmembrane region" description="Helical" evidence="17">
    <location>
        <begin position="126"/>
        <end position="144"/>
    </location>
</feature>
<keyword evidence="9 17" id="KW-1278">Translocase</keyword>
<keyword evidence="13 17" id="KW-0830">Ubiquinone</keyword>
<dbReference type="EC" id="7.1.1.2" evidence="3 17"/>
<evidence type="ECO:0000256" key="5">
    <source>
        <dbReference type="ARBA" id="ARBA00022448"/>
    </source>
</evidence>
<evidence type="ECO:0000256" key="1">
    <source>
        <dbReference type="ARBA" id="ARBA00004448"/>
    </source>
</evidence>
<dbReference type="GO" id="GO:0008137">
    <property type="term" value="F:NADH dehydrogenase (ubiquinone) activity"/>
    <property type="evidence" value="ECO:0007669"/>
    <property type="project" value="UniProtKB-EC"/>
</dbReference>
<comment type="catalytic activity">
    <reaction evidence="16 17">
        <text>a ubiquinone + NADH + 5 H(+)(in) = a ubiquinol + NAD(+) + 4 H(+)(out)</text>
        <dbReference type="Rhea" id="RHEA:29091"/>
        <dbReference type="Rhea" id="RHEA-COMP:9565"/>
        <dbReference type="Rhea" id="RHEA-COMP:9566"/>
        <dbReference type="ChEBI" id="CHEBI:15378"/>
        <dbReference type="ChEBI" id="CHEBI:16389"/>
        <dbReference type="ChEBI" id="CHEBI:17976"/>
        <dbReference type="ChEBI" id="CHEBI:57540"/>
        <dbReference type="ChEBI" id="CHEBI:57945"/>
        <dbReference type="EC" id="7.1.1.2"/>
    </reaction>
</comment>
<keyword evidence="7 17" id="KW-0812">Transmembrane</keyword>
<feature type="transmembrane region" description="Helical" evidence="17">
    <location>
        <begin position="90"/>
        <end position="114"/>
    </location>
</feature>
<feature type="transmembrane region" description="Helical" evidence="17">
    <location>
        <begin position="321"/>
        <end position="345"/>
    </location>
</feature>
<dbReference type="GO" id="GO:0005743">
    <property type="term" value="C:mitochondrial inner membrane"/>
    <property type="evidence" value="ECO:0007669"/>
    <property type="project" value="UniProtKB-SubCell"/>
</dbReference>
<dbReference type="InterPro" id="IPR003917">
    <property type="entry name" value="NADH_UbQ_OxRdtase_chain2"/>
</dbReference>
<accession>V9NJN7</accession>
<evidence type="ECO:0000256" key="17">
    <source>
        <dbReference type="RuleBase" id="RU003403"/>
    </source>
</evidence>
<dbReference type="RefSeq" id="YP_008994254.1">
    <property type="nucleotide sequence ID" value="NC_023254.1"/>
</dbReference>
<keyword evidence="12 17" id="KW-0520">NAD</keyword>
<keyword evidence="8 17" id="KW-0999">Mitochondrion inner membrane</keyword>
<dbReference type="PANTHER" id="PTHR46552:SF1">
    <property type="entry name" value="NADH-UBIQUINONE OXIDOREDUCTASE CHAIN 2"/>
    <property type="match status" value="1"/>
</dbReference>
<proteinExistence type="inferred from homology"/>
<keyword evidence="6 17" id="KW-0679">Respiratory chain</keyword>
<dbReference type="CTD" id="4536"/>
<dbReference type="AlphaFoldDB" id="V9NJN7"/>
<feature type="transmembrane region" description="Helical" evidence="17">
    <location>
        <begin position="241"/>
        <end position="260"/>
    </location>
</feature>
<evidence type="ECO:0000256" key="10">
    <source>
        <dbReference type="ARBA" id="ARBA00022982"/>
    </source>
</evidence>